<dbReference type="InterPro" id="IPR013783">
    <property type="entry name" value="Ig-like_fold"/>
</dbReference>
<dbReference type="PANTHER" id="PTHR22625">
    <property type="entry name" value="PLEXIN"/>
    <property type="match status" value="1"/>
</dbReference>
<evidence type="ECO:0000259" key="1">
    <source>
        <dbReference type="SMART" id="SM00429"/>
    </source>
</evidence>
<reference evidence="3" key="1">
    <citation type="journal article" date="2019" name="Int. J. Syst. Evol. Microbiol.">
        <title>The Global Catalogue of Microorganisms (GCM) 10K type strain sequencing project: providing services to taxonomists for standard genome sequencing and annotation.</title>
        <authorList>
            <consortium name="The Broad Institute Genomics Platform"/>
            <consortium name="The Broad Institute Genome Sequencing Center for Infectious Disease"/>
            <person name="Wu L."/>
            <person name="Ma J."/>
        </authorList>
    </citation>
    <scope>NUCLEOTIDE SEQUENCE [LARGE SCALE GENOMIC DNA]</scope>
    <source>
        <strain evidence="3">CGMCC 4.7323</strain>
    </source>
</reference>
<gene>
    <name evidence="2" type="ORF">GCM10012285_33030</name>
</gene>
<dbReference type="Proteomes" id="UP000600080">
    <property type="component" value="Unassembled WGS sequence"/>
</dbReference>
<dbReference type="InterPro" id="IPR014756">
    <property type="entry name" value="Ig_E-set"/>
</dbReference>
<accession>A0ABQ2JJ40</accession>
<organism evidence="2 3">
    <name type="scientific">Streptomyces kronopolitis</name>
    <dbReference type="NCBI Taxonomy" id="1612435"/>
    <lineage>
        <taxon>Bacteria</taxon>
        <taxon>Bacillati</taxon>
        <taxon>Actinomycetota</taxon>
        <taxon>Actinomycetes</taxon>
        <taxon>Kitasatosporales</taxon>
        <taxon>Streptomycetaceae</taxon>
        <taxon>Streptomyces</taxon>
    </lineage>
</organism>
<dbReference type="SUPFAM" id="SSF81296">
    <property type="entry name" value="E set domains"/>
    <property type="match status" value="4"/>
</dbReference>
<proteinExistence type="predicted"/>
<dbReference type="GeneID" id="301552608"/>
<dbReference type="PANTHER" id="PTHR22625:SF70">
    <property type="entry name" value="PLEXIN A, ISOFORM A"/>
    <property type="match status" value="1"/>
</dbReference>
<dbReference type="InterPro" id="IPR002909">
    <property type="entry name" value="IPT_dom"/>
</dbReference>
<feature type="domain" description="IPT/TIG" evidence="1">
    <location>
        <begin position="238"/>
        <end position="321"/>
    </location>
</feature>
<keyword evidence="3" id="KW-1185">Reference proteome</keyword>
<evidence type="ECO:0000313" key="3">
    <source>
        <dbReference type="Proteomes" id="UP000600080"/>
    </source>
</evidence>
<evidence type="ECO:0000313" key="2">
    <source>
        <dbReference type="EMBL" id="GGN47379.1"/>
    </source>
</evidence>
<dbReference type="InterPro" id="IPR031148">
    <property type="entry name" value="Plexin"/>
</dbReference>
<protein>
    <recommendedName>
        <fullName evidence="1">IPT/TIG domain-containing protein</fullName>
    </recommendedName>
</protein>
<feature type="domain" description="IPT/TIG" evidence="1">
    <location>
        <begin position="68"/>
        <end position="151"/>
    </location>
</feature>
<sequence length="425" mass="40094">MVTISGTNLAGAAVTIGGNPTTVLSINPGGTQITAFTPPGVAGAATVTVTTPCGGTASLPAAFTYTAAPTLTGISPTCGPTTGGTVVSISGTNLAGATVTIGGNPTTSVSVNPGGTQITATTPAGVAGAATVTVTTPCGGTASLPAAFTYTAVPTLTGISPACGPTTGGTVVTITGTNLAGATVTIGGNPATGVAVNPGGTQITATTPAGVVGAATVTVTTACGGTASLPAAFTYTAAPTLTGISPTQGPTTGGTVVTITGTNLAGATVTIGGNPATGVAVNPGGTQITATTPAGAAGAATVTVTTPCGGTASLPAAFTYTNPVHPTQLTATPALIQLFPLQLHFPFLSATLIDSVTGLPVPGQTITFSTGGHVLGTAVTDATGTARHLEVLSLALIILNGGYDATFAGTRTLQPSTAHAGVLTF</sequence>
<dbReference type="RefSeq" id="WP_229699979.1">
    <property type="nucleotide sequence ID" value="NZ_BMND01000012.1"/>
</dbReference>
<feature type="domain" description="IPT/TIG" evidence="1">
    <location>
        <begin position="153"/>
        <end position="236"/>
    </location>
</feature>
<dbReference type="EMBL" id="BMND01000012">
    <property type="protein sequence ID" value="GGN47379.1"/>
    <property type="molecule type" value="Genomic_DNA"/>
</dbReference>
<dbReference type="Gene3D" id="2.60.40.10">
    <property type="entry name" value="Immunoglobulins"/>
    <property type="match status" value="4"/>
</dbReference>
<comment type="caution">
    <text evidence="2">The sequence shown here is derived from an EMBL/GenBank/DDBJ whole genome shotgun (WGS) entry which is preliminary data.</text>
</comment>
<dbReference type="CDD" id="cd00102">
    <property type="entry name" value="IPT"/>
    <property type="match status" value="1"/>
</dbReference>
<name>A0ABQ2JJ40_9ACTN</name>
<dbReference type="Pfam" id="PF01833">
    <property type="entry name" value="TIG"/>
    <property type="match status" value="4"/>
</dbReference>
<dbReference type="SMART" id="SM00429">
    <property type="entry name" value="IPT"/>
    <property type="match status" value="3"/>
</dbReference>